<dbReference type="EMBL" id="MU150254">
    <property type="protein sequence ID" value="KAF9464466.1"/>
    <property type="molecule type" value="Genomic_DNA"/>
</dbReference>
<dbReference type="InterPro" id="IPR048538">
    <property type="entry name" value="Rrn7_cyclin_C"/>
</dbReference>
<evidence type="ECO:0000313" key="13">
    <source>
        <dbReference type="EMBL" id="KAF9464466.1"/>
    </source>
</evidence>
<evidence type="ECO:0000256" key="3">
    <source>
        <dbReference type="ARBA" id="ARBA00022723"/>
    </source>
</evidence>
<keyword evidence="8" id="KW-0804">Transcription</keyword>
<evidence type="ECO:0000256" key="1">
    <source>
        <dbReference type="ARBA" id="ARBA00004604"/>
    </source>
</evidence>
<sequence>MPPRRRCPTCGSRQWHKEPSSGLIACSEGHVLQNYRNEVIEAEEMGPHALRKRTLRSGRKKKEGTSRADPRLYHGARARFHYFECLQLILRKQIVALSQLWELPPEFEMVCRDLWALYLDLLPDPLPAEPHHFATEKNKEAGEDTNGSPEKNDPGRASTPKSRISSSPKPPAQDEEGEEIVNTDDESGDDDEDDEEGTEGEDEELAALLQENSEVSSSSVSSSESGSESETDQKPKKGRYAYETPANTLSVLITAFWTLRIPVLARDLIRLIESYDLPYLDPIARRIIPESMVIHLTKHNIQALSPYRSPDTMTLHALASRLCKLLYSNYGIFTPEANAAPILWRVTEQALGGTPVLYSLIKDISRDLSIPLTLHHTLAPGLAQLRAGDPSGHNYDNIPPEVGFAAAGVVVLKMVYGLDGRKRVPRSADDPASALPNIEDYLRGLKELDVTDGLTKDAVFSSRSPMYVADLDEEMTDAYLDFCEKALVGGDGDDVVLANYFPLEKARGKDEDGGDLEGDERRQVSATEIGDTGLRPGEGHRIYNSRDVMGTMGVEYSRVLRRAAGWTGVEQEYLGGVVEKYERRLMRWWEKQQRLARERR</sequence>
<dbReference type="OrthoDB" id="428577at2759"/>
<comment type="caution">
    <text evidence="13">The sequence shown here is derived from an EMBL/GenBank/DDBJ whole genome shotgun (WGS) entry which is preliminary data.</text>
</comment>
<evidence type="ECO:0000256" key="7">
    <source>
        <dbReference type="ARBA" id="ARBA00023125"/>
    </source>
</evidence>
<evidence type="ECO:0000313" key="14">
    <source>
        <dbReference type="Proteomes" id="UP000807353"/>
    </source>
</evidence>
<evidence type="ECO:0000256" key="8">
    <source>
        <dbReference type="ARBA" id="ARBA00023163"/>
    </source>
</evidence>
<feature type="compositionally biased region" description="Low complexity" evidence="10">
    <location>
        <begin position="156"/>
        <end position="167"/>
    </location>
</feature>
<feature type="domain" description="Rrn7/TAF1B N-terminal cyclin" evidence="11">
    <location>
        <begin position="212"/>
        <end position="283"/>
    </location>
</feature>
<feature type="region of interest" description="Disordered" evidence="10">
    <location>
        <begin position="137"/>
        <end position="239"/>
    </location>
</feature>
<accession>A0A9P6CFS6</accession>
<feature type="compositionally biased region" description="Acidic residues" evidence="10">
    <location>
        <begin position="173"/>
        <end position="205"/>
    </location>
</feature>
<dbReference type="GO" id="GO:0008270">
    <property type="term" value="F:zinc ion binding"/>
    <property type="evidence" value="ECO:0007669"/>
    <property type="project" value="UniProtKB-KW"/>
</dbReference>
<dbReference type="GO" id="GO:0001164">
    <property type="term" value="F:RNA polymerase I core promoter sequence-specific DNA binding"/>
    <property type="evidence" value="ECO:0007669"/>
    <property type="project" value="InterPro"/>
</dbReference>
<name>A0A9P6CFS6_9AGAR</name>
<comment type="similarity">
    <text evidence="2">Belongs to the RRN7/TAF1B family.</text>
</comment>
<dbReference type="PANTHER" id="PTHR31576:SF2">
    <property type="entry name" value="TATA BOX-BINDING PROTEIN-ASSOCIATED FACTOR RNA POLYMERASE I SUBUNIT B"/>
    <property type="match status" value="1"/>
</dbReference>
<gene>
    <name evidence="13" type="ORF">BDZ94DRAFT_1161887</name>
</gene>
<dbReference type="PANTHER" id="PTHR31576">
    <property type="entry name" value="TATA BOX-BINDING PROTEIN-ASSOCIATED FACTOR RNA POLYMERASE I SUBUNIT B"/>
    <property type="match status" value="1"/>
</dbReference>
<keyword evidence="7" id="KW-0238">DNA-binding</keyword>
<keyword evidence="3" id="KW-0479">Metal-binding</keyword>
<keyword evidence="6" id="KW-0805">Transcription regulation</keyword>
<protein>
    <recommendedName>
        <fullName evidence="15">RRN7-type domain-containing protein</fullName>
    </recommendedName>
</protein>
<feature type="compositionally biased region" description="Low complexity" evidence="10">
    <location>
        <begin position="213"/>
        <end position="228"/>
    </location>
</feature>
<keyword evidence="4" id="KW-0863">Zinc-finger</keyword>
<evidence type="ECO:0000259" key="11">
    <source>
        <dbReference type="Pfam" id="PF20644"/>
    </source>
</evidence>
<dbReference type="InterPro" id="IPR033599">
    <property type="entry name" value="TAF1B/Rrn7"/>
</dbReference>
<keyword evidence="9" id="KW-0539">Nucleus</keyword>
<evidence type="ECO:0000256" key="9">
    <source>
        <dbReference type="ARBA" id="ARBA00023242"/>
    </source>
</evidence>
<dbReference type="GO" id="GO:0042790">
    <property type="term" value="P:nucleolar large rRNA transcription by RNA polymerase I"/>
    <property type="evidence" value="ECO:0007669"/>
    <property type="project" value="TreeGrafter"/>
</dbReference>
<keyword evidence="5" id="KW-0862">Zinc</keyword>
<feature type="domain" description="Rrn7/TAF1B N-terminal cyclin" evidence="11">
    <location>
        <begin position="86"/>
        <end position="150"/>
    </location>
</feature>
<reference evidence="13" key="1">
    <citation type="submission" date="2020-11" db="EMBL/GenBank/DDBJ databases">
        <authorList>
            <consortium name="DOE Joint Genome Institute"/>
            <person name="Ahrendt S."/>
            <person name="Riley R."/>
            <person name="Andreopoulos W."/>
            <person name="Labutti K."/>
            <person name="Pangilinan J."/>
            <person name="Ruiz-Duenas F.J."/>
            <person name="Barrasa J.M."/>
            <person name="Sanchez-Garcia M."/>
            <person name="Camarero S."/>
            <person name="Miyauchi S."/>
            <person name="Serrano A."/>
            <person name="Linde D."/>
            <person name="Babiker R."/>
            <person name="Drula E."/>
            <person name="Ayuso-Fernandez I."/>
            <person name="Pacheco R."/>
            <person name="Padilla G."/>
            <person name="Ferreira P."/>
            <person name="Barriuso J."/>
            <person name="Kellner H."/>
            <person name="Castanera R."/>
            <person name="Alfaro M."/>
            <person name="Ramirez L."/>
            <person name="Pisabarro A.G."/>
            <person name="Kuo A."/>
            <person name="Tritt A."/>
            <person name="Lipzen A."/>
            <person name="He G."/>
            <person name="Yan M."/>
            <person name="Ng V."/>
            <person name="Cullen D."/>
            <person name="Martin F."/>
            <person name="Rosso M.-N."/>
            <person name="Henrissat B."/>
            <person name="Hibbett D."/>
            <person name="Martinez A.T."/>
            <person name="Grigoriev I.V."/>
        </authorList>
    </citation>
    <scope>NUCLEOTIDE SEQUENCE</scope>
    <source>
        <strain evidence="13">CBS 247.69</strain>
    </source>
</reference>
<evidence type="ECO:0000256" key="4">
    <source>
        <dbReference type="ARBA" id="ARBA00022771"/>
    </source>
</evidence>
<dbReference type="Pfam" id="PF20644">
    <property type="entry name" value="Rrn7_cyclin_N"/>
    <property type="match status" value="2"/>
</dbReference>
<feature type="domain" description="Rrn7/TAF1B C-terminal cyclin" evidence="12">
    <location>
        <begin position="310"/>
        <end position="486"/>
    </location>
</feature>
<organism evidence="13 14">
    <name type="scientific">Collybia nuda</name>
    <dbReference type="NCBI Taxonomy" id="64659"/>
    <lineage>
        <taxon>Eukaryota</taxon>
        <taxon>Fungi</taxon>
        <taxon>Dikarya</taxon>
        <taxon>Basidiomycota</taxon>
        <taxon>Agaricomycotina</taxon>
        <taxon>Agaricomycetes</taxon>
        <taxon>Agaricomycetidae</taxon>
        <taxon>Agaricales</taxon>
        <taxon>Tricholomatineae</taxon>
        <taxon>Clitocybaceae</taxon>
        <taxon>Collybia</taxon>
    </lineage>
</organism>
<keyword evidence="14" id="KW-1185">Reference proteome</keyword>
<dbReference type="InterPro" id="IPR048540">
    <property type="entry name" value="Rrn7_cyclin_N"/>
</dbReference>
<dbReference type="Pfam" id="PF20645">
    <property type="entry name" value="Rrn7_cyclin_C"/>
    <property type="match status" value="1"/>
</dbReference>
<evidence type="ECO:0000256" key="10">
    <source>
        <dbReference type="SAM" id="MobiDB-lite"/>
    </source>
</evidence>
<proteinExistence type="inferred from homology"/>
<evidence type="ECO:0000256" key="2">
    <source>
        <dbReference type="ARBA" id="ARBA00006899"/>
    </source>
</evidence>
<evidence type="ECO:0000256" key="5">
    <source>
        <dbReference type="ARBA" id="ARBA00022833"/>
    </source>
</evidence>
<evidence type="ECO:0000259" key="12">
    <source>
        <dbReference type="Pfam" id="PF20645"/>
    </source>
</evidence>
<dbReference type="Proteomes" id="UP000807353">
    <property type="component" value="Unassembled WGS sequence"/>
</dbReference>
<dbReference type="AlphaFoldDB" id="A0A9P6CFS6"/>
<evidence type="ECO:0008006" key="15">
    <source>
        <dbReference type="Google" id="ProtNLM"/>
    </source>
</evidence>
<evidence type="ECO:0000256" key="6">
    <source>
        <dbReference type="ARBA" id="ARBA00023015"/>
    </source>
</evidence>
<comment type="subcellular location">
    <subcellularLocation>
        <location evidence="1">Nucleus</location>
        <location evidence="1">Nucleolus</location>
    </subcellularLocation>
</comment>
<dbReference type="GO" id="GO:0070860">
    <property type="term" value="C:RNA polymerase I core factor complex"/>
    <property type="evidence" value="ECO:0007669"/>
    <property type="project" value="InterPro"/>
</dbReference>